<evidence type="ECO:0000256" key="2">
    <source>
        <dbReference type="SAM" id="Phobius"/>
    </source>
</evidence>
<sequence>MIQPQTDLVLVQSGMVQSGMVQSGMVQSGMVQSGMVQSGMVQSGMVQSGMVWCKGVVRRAWPWRGNPNAATAITHPRRQITPWFRSIANKTQERDAGLFLVLCVMFVGASGAKLKRRHRRSIHREETEESGGETEQAAAPLARPHAGGRERVEHPQRHFTISVRARARGRR</sequence>
<proteinExistence type="predicted"/>
<keyword evidence="2" id="KW-0812">Transmembrane</keyword>
<feature type="region of interest" description="Disordered" evidence="1">
    <location>
        <begin position="117"/>
        <end position="171"/>
    </location>
</feature>
<keyword evidence="4" id="KW-1185">Reference proteome</keyword>
<dbReference type="Proteomes" id="UP001497482">
    <property type="component" value="Chromosome 18"/>
</dbReference>
<dbReference type="EMBL" id="OZ035840">
    <property type="protein sequence ID" value="CAL1589516.1"/>
    <property type="molecule type" value="Genomic_DNA"/>
</dbReference>
<accession>A0AAV2KHY8</accession>
<dbReference type="AlphaFoldDB" id="A0AAV2KHY8"/>
<reference evidence="3 4" key="1">
    <citation type="submission" date="2024-04" db="EMBL/GenBank/DDBJ databases">
        <authorList>
            <person name="Waldvogel A.-M."/>
            <person name="Schoenle A."/>
        </authorList>
    </citation>
    <scope>NUCLEOTIDE SEQUENCE [LARGE SCALE GENOMIC DNA]</scope>
</reference>
<evidence type="ECO:0000313" key="3">
    <source>
        <dbReference type="EMBL" id="CAL1589516.1"/>
    </source>
</evidence>
<evidence type="ECO:0000256" key="1">
    <source>
        <dbReference type="SAM" id="MobiDB-lite"/>
    </source>
</evidence>
<evidence type="ECO:0000313" key="4">
    <source>
        <dbReference type="Proteomes" id="UP001497482"/>
    </source>
</evidence>
<keyword evidence="2" id="KW-1133">Transmembrane helix</keyword>
<protein>
    <submittedName>
        <fullName evidence="3">Uncharacterized protein</fullName>
    </submittedName>
</protein>
<feature type="compositionally biased region" description="Basic and acidic residues" evidence="1">
    <location>
        <begin position="147"/>
        <end position="156"/>
    </location>
</feature>
<feature type="transmembrane region" description="Helical" evidence="2">
    <location>
        <begin position="96"/>
        <end position="114"/>
    </location>
</feature>
<gene>
    <name evidence="3" type="ORF">KC01_LOCUS19145</name>
</gene>
<keyword evidence="2" id="KW-0472">Membrane</keyword>
<organism evidence="3 4">
    <name type="scientific">Knipowitschia caucasica</name>
    <name type="common">Caucasian dwarf goby</name>
    <name type="synonym">Pomatoschistus caucasicus</name>
    <dbReference type="NCBI Taxonomy" id="637954"/>
    <lineage>
        <taxon>Eukaryota</taxon>
        <taxon>Metazoa</taxon>
        <taxon>Chordata</taxon>
        <taxon>Craniata</taxon>
        <taxon>Vertebrata</taxon>
        <taxon>Euteleostomi</taxon>
        <taxon>Actinopterygii</taxon>
        <taxon>Neopterygii</taxon>
        <taxon>Teleostei</taxon>
        <taxon>Neoteleostei</taxon>
        <taxon>Acanthomorphata</taxon>
        <taxon>Gobiaria</taxon>
        <taxon>Gobiiformes</taxon>
        <taxon>Gobioidei</taxon>
        <taxon>Gobiidae</taxon>
        <taxon>Gobiinae</taxon>
        <taxon>Knipowitschia</taxon>
    </lineage>
</organism>
<name>A0AAV2KHY8_KNICA</name>